<dbReference type="InterPro" id="IPR014202">
    <property type="entry name" value="Spore_II_R"/>
</dbReference>
<dbReference type="AlphaFoldDB" id="A0A315Y1A3"/>
<evidence type="ECO:0000313" key="1">
    <source>
        <dbReference type="EMBL" id="PWJ14066.1"/>
    </source>
</evidence>
<reference evidence="1 2" key="1">
    <citation type="submission" date="2018-05" db="EMBL/GenBank/DDBJ databases">
        <title>The Hungate 1000. A catalogue of reference genomes from the rumen microbiome.</title>
        <authorList>
            <person name="Kelly W."/>
        </authorList>
    </citation>
    <scope>NUCLEOTIDE SEQUENCE [LARGE SCALE GENOMIC DNA]</scope>
    <source>
        <strain evidence="1 2">SAb67</strain>
    </source>
</reference>
<dbReference type="RefSeq" id="WP_181380249.1">
    <property type="nucleotide sequence ID" value="NZ_QGDI01000003.1"/>
</dbReference>
<comment type="caution">
    <text evidence="1">The sequence shown here is derived from an EMBL/GenBank/DDBJ whole genome shotgun (WGS) entry which is preliminary data.</text>
</comment>
<dbReference type="Proteomes" id="UP000245720">
    <property type="component" value="Unassembled WGS sequence"/>
</dbReference>
<dbReference type="EMBL" id="QGDI01000003">
    <property type="protein sequence ID" value="PWJ14066.1"/>
    <property type="molecule type" value="Genomic_DNA"/>
</dbReference>
<evidence type="ECO:0000313" key="2">
    <source>
        <dbReference type="Proteomes" id="UP000245720"/>
    </source>
</evidence>
<name>A0A315Y1A3_RUMFL</name>
<gene>
    <name evidence="1" type="ORF">IE37_00998</name>
</gene>
<dbReference type="Pfam" id="PF09551">
    <property type="entry name" value="Spore_II_R"/>
    <property type="match status" value="1"/>
</dbReference>
<sequence>MKRTTSAVMAAGLILTILISNAGSIIRDGRRLDGLRGRVLRLHILANSDSEEDQRLKLLVRDELLRSGYFSGASDFSEAEAIVQERLGDIEDTAEDVLRENGCTDCVTAELETTDFTDRVYGDITMPSGEYKALRIKIGKAEGHNWWCVMYPPLCIPAACGSEDEEADVAEDESAEEEYFDDEELDILKKPKKYKVRFAIWDKIKSLIDD</sequence>
<accession>A0A315Y1A3</accession>
<proteinExistence type="predicted"/>
<protein>
    <submittedName>
        <fullName evidence="1">Stage II sporulation protein R</fullName>
    </submittedName>
</protein>
<organism evidence="1 2">
    <name type="scientific">Ruminococcus flavefaciens</name>
    <dbReference type="NCBI Taxonomy" id="1265"/>
    <lineage>
        <taxon>Bacteria</taxon>
        <taxon>Bacillati</taxon>
        <taxon>Bacillota</taxon>
        <taxon>Clostridia</taxon>
        <taxon>Eubacteriales</taxon>
        <taxon>Oscillospiraceae</taxon>
        <taxon>Ruminococcus</taxon>
    </lineage>
</organism>